<dbReference type="PANTHER" id="PTHR31306:SF8">
    <property type="entry name" value="GLYCOSYLTRANSFERASE FAMILY 34 PROTEIN"/>
    <property type="match status" value="1"/>
</dbReference>
<feature type="region of interest" description="Disordered" evidence="5">
    <location>
        <begin position="99"/>
        <end position="121"/>
    </location>
</feature>
<dbReference type="Proteomes" id="UP000016924">
    <property type="component" value="Unassembled WGS sequence"/>
</dbReference>
<keyword evidence="3" id="KW-0808">Transferase</keyword>
<keyword evidence="7" id="KW-1185">Reference proteome</keyword>
<evidence type="ECO:0000313" key="6">
    <source>
        <dbReference type="EMBL" id="EON63301.1"/>
    </source>
</evidence>
<dbReference type="eggNOG" id="ENOG502SJI7">
    <property type="taxonomic scope" value="Eukaryota"/>
</dbReference>
<dbReference type="GeneID" id="19899839"/>
<feature type="compositionally biased region" description="Basic and acidic residues" evidence="5">
    <location>
        <begin position="564"/>
        <end position="575"/>
    </location>
</feature>
<organism evidence="6 7">
    <name type="scientific">Coniosporium apollinis (strain CBS 100218)</name>
    <name type="common">Rock-inhabiting black yeast</name>
    <dbReference type="NCBI Taxonomy" id="1168221"/>
    <lineage>
        <taxon>Eukaryota</taxon>
        <taxon>Fungi</taxon>
        <taxon>Dikarya</taxon>
        <taxon>Ascomycota</taxon>
        <taxon>Pezizomycotina</taxon>
        <taxon>Dothideomycetes</taxon>
        <taxon>Dothideomycetes incertae sedis</taxon>
        <taxon>Coniosporium</taxon>
    </lineage>
</organism>
<sequence length="612" mass="69568">MSPRGRGSPIIPQWLLSRPASRGLLSGSRIKLFFLALLCMGLAYTAVNLWSVDSSIVDTTAADDGYGEHANSFRTSGHETSYVGRPAGAALIETTELNNGTTTNKTTASGGGRPKKAGAHSTWTDKLTDKLHAWTSWRHGAGSENSTTVSDSTFFEHVTSSDTGRISYEVLDPGVKNMGEGSVQRVGKCTILFGARNPTYERALQTHMAHNEAHGYPLHVLRTSMLDDVWSKPAYILHLLLAELAKPAELRLEWLLWVDADTIILNPLIPVEVFLPPMGEWDHIHMLVTNDWNGLNNGVFPVRVSSWSVTLFSAIVAFRYYRPDARLTFRDQSAMDLLIQDEGFKEGVVYAPQRWFNGYQGEHNETLAPHQVRRGDLLVHFAGVGNREERMRYWLERAETHDPSWEVDVKHTTYPMEVKDFWAGERARQADRNREIQTVRAELEELIQKTESRLIEFRPKLDSKVAEDVKVKIEAAIEVMDDPKNKMKPGKFRQTLERLRNDVRPIDEKIKEANKDLVKQAHDVIFEVEVTTLDEELRQLNVAAELADVESRIARLKEETYREQPNESVLKDLMDQVKSTHRVLKSKAKAEYEKKEAKKKEEEEKNKETQAR</sequence>
<dbReference type="AlphaFoldDB" id="R7YNR5"/>
<feature type="compositionally biased region" description="Low complexity" evidence="5">
    <location>
        <begin position="99"/>
        <end position="108"/>
    </location>
</feature>
<dbReference type="GO" id="GO:0016757">
    <property type="term" value="F:glycosyltransferase activity"/>
    <property type="evidence" value="ECO:0007669"/>
    <property type="project" value="UniProtKB-KW"/>
</dbReference>
<dbReference type="Pfam" id="PF05637">
    <property type="entry name" value="Glyco_transf_34"/>
    <property type="match status" value="1"/>
</dbReference>
<accession>R7YNR5</accession>
<evidence type="ECO:0000256" key="1">
    <source>
        <dbReference type="ARBA" id="ARBA00005664"/>
    </source>
</evidence>
<proteinExistence type="inferred from homology"/>
<dbReference type="RefSeq" id="XP_007778618.1">
    <property type="nucleotide sequence ID" value="XM_007780428.1"/>
</dbReference>
<dbReference type="InterPro" id="IPR029044">
    <property type="entry name" value="Nucleotide-diphossugar_trans"/>
</dbReference>
<keyword evidence="4" id="KW-0175">Coiled coil</keyword>
<keyword evidence="2" id="KW-0328">Glycosyltransferase</keyword>
<dbReference type="PANTHER" id="PTHR31306">
    <property type="entry name" value="ALPHA-1,6-MANNOSYLTRANSFERASE MNN11-RELATED"/>
    <property type="match status" value="1"/>
</dbReference>
<feature type="compositionally biased region" description="Basic and acidic residues" evidence="5">
    <location>
        <begin position="588"/>
        <end position="612"/>
    </location>
</feature>
<dbReference type="FunFam" id="3.90.550.10:FF:000237">
    <property type="entry name" value="WGS project CABT00000000 data, contig 2.1"/>
    <property type="match status" value="1"/>
</dbReference>
<evidence type="ECO:0000256" key="2">
    <source>
        <dbReference type="ARBA" id="ARBA00022676"/>
    </source>
</evidence>
<evidence type="ECO:0008006" key="8">
    <source>
        <dbReference type="Google" id="ProtNLM"/>
    </source>
</evidence>
<dbReference type="STRING" id="1168221.R7YNR5"/>
<feature type="region of interest" description="Disordered" evidence="5">
    <location>
        <begin position="564"/>
        <end position="612"/>
    </location>
</feature>
<gene>
    <name evidence="6" type="ORF">W97_02528</name>
</gene>
<evidence type="ECO:0000256" key="5">
    <source>
        <dbReference type="SAM" id="MobiDB-lite"/>
    </source>
</evidence>
<comment type="similarity">
    <text evidence="1">Belongs to the glycosyltransferase 34 family.</text>
</comment>
<dbReference type="GO" id="GO:0006487">
    <property type="term" value="P:protein N-linked glycosylation"/>
    <property type="evidence" value="ECO:0007669"/>
    <property type="project" value="TreeGrafter"/>
</dbReference>
<reference evidence="7" key="1">
    <citation type="submission" date="2012-06" db="EMBL/GenBank/DDBJ databases">
        <title>The genome sequence of Coniosporium apollinis CBS 100218.</title>
        <authorList>
            <consortium name="The Broad Institute Genome Sequencing Platform"/>
            <person name="Cuomo C."/>
            <person name="Gorbushina A."/>
            <person name="Noack S."/>
            <person name="Walker B."/>
            <person name="Young S.K."/>
            <person name="Zeng Q."/>
            <person name="Gargeya S."/>
            <person name="Fitzgerald M."/>
            <person name="Haas B."/>
            <person name="Abouelleil A."/>
            <person name="Alvarado L."/>
            <person name="Arachchi H.M."/>
            <person name="Berlin A.M."/>
            <person name="Chapman S.B."/>
            <person name="Goldberg J."/>
            <person name="Griggs A."/>
            <person name="Gujja S."/>
            <person name="Hansen M."/>
            <person name="Howarth C."/>
            <person name="Imamovic A."/>
            <person name="Larimer J."/>
            <person name="McCowan C."/>
            <person name="Montmayeur A."/>
            <person name="Murphy C."/>
            <person name="Neiman D."/>
            <person name="Pearson M."/>
            <person name="Priest M."/>
            <person name="Roberts A."/>
            <person name="Saif S."/>
            <person name="Shea T."/>
            <person name="Sisk P."/>
            <person name="Sykes S."/>
            <person name="Wortman J."/>
            <person name="Nusbaum C."/>
            <person name="Birren B."/>
        </authorList>
    </citation>
    <scope>NUCLEOTIDE SEQUENCE [LARGE SCALE GENOMIC DNA]</scope>
    <source>
        <strain evidence="7">CBS 100218</strain>
    </source>
</reference>
<protein>
    <recommendedName>
        <fullName evidence="8">Glycosyltransferase family 34 protein</fullName>
    </recommendedName>
</protein>
<evidence type="ECO:0000256" key="4">
    <source>
        <dbReference type="SAM" id="Coils"/>
    </source>
</evidence>
<dbReference type="SUPFAM" id="SSF53448">
    <property type="entry name" value="Nucleotide-diphospho-sugar transferases"/>
    <property type="match status" value="1"/>
</dbReference>
<dbReference type="OrthoDB" id="407658at2759"/>
<dbReference type="HOGENOM" id="CLU_401709_0_0_1"/>
<dbReference type="EMBL" id="JH767562">
    <property type="protein sequence ID" value="EON63301.1"/>
    <property type="molecule type" value="Genomic_DNA"/>
</dbReference>
<dbReference type="InterPro" id="IPR008630">
    <property type="entry name" value="Glyco_trans_34"/>
</dbReference>
<dbReference type="Gene3D" id="3.90.550.10">
    <property type="entry name" value="Spore Coat Polysaccharide Biosynthesis Protein SpsA, Chain A"/>
    <property type="match status" value="1"/>
</dbReference>
<evidence type="ECO:0000313" key="7">
    <source>
        <dbReference type="Proteomes" id="UP000016924"/>
    </source>
</evidence>
<name>R7YNR5_CONA1</name>
<dbReference type="GO" id="GO:0000139">
    <property type="term" value="C:Golgi membrane"/>
    <property type="evidence" value="ECO:0007669"/>
    <property type="project" value="TreeGrafter"/>
</dbReference>
<feature type="coiled-coil region" evidence="4">
    <location>
        <begin position="496"/>
        <end position="559"/>
    </location>
</feature>
<evidence type="ECO:0000256" key="3">
    <source>
        <dbReference type="ARBA" id="ARBA00022679"/>
    </source>
</evidence>